<dbReference type="Pfam" id="PF13517">
    <property type="entry name" value="FG-GAP_3"/>
    <property type="match status" value="2"/>
</dbReference>
<evidence type="ECO:0000256" key="2">
    <source>
        <dbReference type="SAM" id="Phobius"/>
    </source>
</evidence>
<accession>A0A814MHL4</accession>
<dbReference type="AlphaFoldDB" id="A0A814MHL4"/>
<keyword evidence="1" id="KW-0732">Signal</keyword>
<evidence type="ECO:0000256" key="1">
    <source>
        <dbReference type="ARBA" id="ARBA00022729"/>
    </source>
</evidence>
<proteinExistence type="predicted"/>
<evidence type="ECO:0000313" key="3">
    <source>
        <dbReference type="EMBL" id="CAF1079624.1"/>
    </source>
</evidence>
<evidence type="ECO:0000313" key="5">
    <source>
        <dbReference type="Proteomes" id="UP000663828"/>
    </source>
</evidence>
<evidence type="ECO:0000313" key="4">
    <source>
        <dbReference type="EMBL" id="CAF1363348.1"/>
    </source>
</evidence>
<name>A0A814MHL4_ADIRI</name>
<sequence>MPSNDASRTTVERLSEQRMLSLIHHYWKIILIVIAGLIFLLLVIVVFSIYFARNVSITTTTIDINLNTTTIKATSFMSSTTSKQHCNAEFERISTKISCLERKVSAFHIASGDFNNDNRTDLVYACKFPKYEKIVISLNHRNGTFQNSMRFSLPNSDWIQSIHVADLNNDEQSDALLIHGAELQKSLTILLGNGSGMFHYSTITLFQSRAISIKMGDVADFNNDDRIDVLLVFQYNEKVRIAVLFGNGDGTFQTQMIALFVEISGLPRKIRVDDLNNDKILDIVINFGNDDICTLFGYPNGTFSSEVFLFKQNTVRIFDFSVSDVNNDKELDIIASDEKSKHMYALFGNGNGAFQKQKPFFGSIVALNPLILINDFDHDNQPDIAFFYVWKYTHCLVYHYQNNTFKLKGKTVLESRGFVHSVVAHDIDVDSHLDIILVMSEPSNIYILFGYGNATFYSQMIYSATVEHYPNWLVVTHSNQDHYPDLIHVGYETQLIDVFMYEHDCSIV</sequence>
<dbReference type="Proteomes" id="UP000663828">
    <property type="component" value="Unassembled WGS sequence"/>
</dbReference>
<keyword evidence="2" id="KW-1133">Transmembrane helix</keyword>
<dbReference type="Gene3D" id="2.130.10.130">
    <property type="entry name" value="Integrin alpha, N-terminal"/>
    <property type="match status" value="1"/>
</dbReference>
<keyword evidence="2" id="KW-0812">Transmembrane</keyword>
<dbReference type="InterPro" id="IPR013517">
    <property type="entry name" value="FG-GAP"/>
</dbReference>
<dbReference type="InterPro" id="IPR028994">
    <property type="entry name" value="Integrin_alpha_N"/>
</dbReference>
<reference evidence="3" key="1">
    <citation type="submission" date="2021-02" db="EMBL/GenBank/DDBJ databases">
        <authorList>
            <person name="Nowell W R."/>
        </authorList>
    </citation>
    <scope>NUCLEOTIDE SEQUENCE</scope>
</reference>
<dbReference type="PANTHER" id="PTHR44103">
    <property type="entry name" value="PROPROTEIN CONVERTASE P"/>
    <property type="match status" value="1"/>
</dbReference>
<comment type="caution">
    <text evidence="3">The sequence shown here is derived from an EMBL/GenBank/DDBJ whole genome shotgun (WGS) entry which is preliminary data.</text>
</comment>
<keyword evidence="5" id="KW-1185">Reference proteome</keyword>
<feature type="transmembrane region" description="Helical" evidence="2">
    <location>
        <begin position="26"/>
        <end position="51"/>
    </location>
</feature>
<dbReference type="Proteomes" id="UP000663852">
    <property type="component" value="Unassembled WGS sequence"/>
</dbReference>
<dbReference type="SUPFAM" id="SSF69318">
    <property type="entry name" value="Integrin alpha N-terminal domain"/>
    <property type="match status" value="2"/>
</dbReference>
<protein>
    <submittedName>
        <fullName evidence="3">Uncharacterized protein</fullName>
    </submittedName>
</protein>
<keyword evidence="2" id="KW-0472">Membrane</keyword>
<dbReference type="EMBL" id="CAJNOJ010000277">
    <property type="protein sequence ID" value="CAF1363348.1"/>
    <property type="molecule type" value="Genomic_DNA"/>
</dbReference>
<organism evidence="3 5">
    <name type="scientific">Adineta ricciae</name>
    <name type="common">Rotifer</name>
    <dbReference type="NCBI Taxonomy" id="249248"/>
    <lineage>
        <taxon>Eukaryota</taxon>
        <taxon>Metazoa</taxon>
        <taxon>Spiralia</taxon>
        <taxon>Gnathifera</taxon>
        <taxon>Rotifera</taxon>
        <taxon>Eurotatoria</taxon>
        <taxon>Bdelloidea</taxon>
        <taxon>Adinetida</taxon>
        <taxon>Adinetidae</taxon>
        <taxon>Adineta</taxon>
    </lineage>
</organism>
<dbReference type="EMBL" id="CAJNOR010001121">
    <property type="protein sequence ID" value="CAF1079624.1"/>
    <property type="molecule type" value="Genomic_DNA"/>
</dbReference>
<gene>
    <name evidence="4" type="ORF">EDS130_LOCUS33950</name>
    <name evidence="3" type="ORF">XAT740_LOCUS17250</name>
</gene>
<dbReference type="PANTHER" id="PTHR44103:SF1">
    <property type="entry name" value="PROPROTEIN CONVERTASE P"/>
    <property type="match status" value="1"/>
</dbReference>